<protein>
    <submittedName>
        <fullName evidence="2">Uncharacterized protein</fullName>
    </submittedName>
</protein>
<evidence type="ECO:0000313" key="2">
    <source>
        <dbReference type="EMBL" id="KAI5407628.1"/>
    </source>
</evidence>
<feature type="compositionally biased region" description="Basic and acidic residues" evidence="1">
    <location>
        <begin position="92"/>
        <end position="102"/>
    </location>
</feature>
<gene>
    <name evidence="2" type="ORF">KIW84_053759</name>
</gene>
<evidence type="ECO:0000313" key="3">
    <source>
        <dbReference type="Proteomes" id="UP001058974"/>
    </source>
</evidence>
<keyword evidence="3" id="KW-1185">Reference proteome</keyword>
<feature type="compositionally biased region" description="Acidic residues" evidence="1">
    <location>
        <begin position="74"/>
        <end position="87"/>
    </location>
</feature>
<feature type="non-terminal residue" evidence="2">
    <location>
        <position position="200"/>
    </location>
</feature>
<dbReference type="EMBL" id="JAMSHJ010000005">
    <property type="protein sequence ID" value="KAI5407628.1"/>
    <property type="molecule type" value="Genomic_DNA"/>
</dbReference>
<dbReference type="Proteomes" id="UP001058974">
    <property type="component" value="Chromosome 5"/>
</dbReference>
<reference evidence="2 3" key="1">
    <citation type="journal article" date="2022" name="Nat. Genet.">
        <title>Improved pea reference genome and pan-genome highlight genomic features and evolutionary characteristics.</title>
        <authorList>
            <person name="Yang T."/>
            <person name="Liu R."/>
            <person name="Luo Y."/>
            <person name="Hu S."/>
            <person name="Wang D."/>
            <person name="Wang C."/>
            <person name="Pandey M.K."/>
            <person name="Ge S."/>
            <person name="Xu Q."/>
            <person name="Li N."/>
            <person name="Li G."/>
            <person name="Huang Y."/>
            <person name="Saxena R.K."/>
            <person name="Ji Y."/>
            <person name="Li M."/>
            <person name="Yan X."/>
            <person name="He Y."/>
            <person name="Liu Y."/>
            <person name="Wang X."/>
            <person name="Xiang C."/>
            <person name="Varshney R.K."/>
            <person name="Ding H."/>
            <person name="Gao S."/>
            <person name="Zong X."/>
        </authorList>
    </citation>
    <scope>NUCLEOTIDE SEQUENCE [LARGE SCALE GENOMIC DNA]</scope>
    <source>
        <strain evidence="2 3">cv. Zhongwan 6</strain>
    </source>
</reference>
<accession>A0A9D4WTZ3</accession>
<sequence>MFTFQKQEEPSLITKAARPFFLVSVRSPRHTECTIPTQKKIINRDVVFEENGAWDWGRNDDHVTTTSNVLTWENDGEDIEGHEEDSLPEVVDTTHEQGHEEQESSSSNSSTARGCRTRREVRQPVYLQDYVSGDGLSEEEEEAMFIETQAFQVLTNEGDPLTYEEAAKHAEWRKAMQIEIEAIERNHTWELSSLPKDKCK</sequence>
<feature type="region of interest" description="Disordered" evidence="1">
    <location>
        <begin position="72"/>
        <end position="117"/>
    </location>
</feature>
<comment type="caution">
    <text evidence="2">The sequence shown here is derived from an EMBL/GenBank/DDBJ whole genome shotgun (WGS) entry which is preliminary data.</text>
</comment>
<dbReference type="AlphaFoldDB" id="A0A9D4WTZ3"/>
<name>A0A9D4WTZ3_PEA</name>
<dbReference type="Gramene" id="Psat05G0375900-T2">
    <property type="protein sequence ID" value="KAI5407628.1"/>
    <property type="gene ID" value="KIW84_053759"/>
</dbReference>
<organism evidence="2 3">
    <name type="scientific">Pisum sativum</name>
    <name type="common">Garden pea</name>
    <name type="synonym">Lathyrus oleraceus</name>
    <dbReference type="NCBI Taxonomy" id="3888"/>
    <lineage>
        <taxon>Eukaryota</taxon>
        <taxon>Viridiplantae</taxon>
        <taxon>Streptophyta</taxon>
        <taxon>Embryophyta</taxon>
        <taxon>Tracheophyta</taxon>
        <taxon>Spermatophyta</taxon>
        <taxon>Magnoliopsida</taxon>
        <taxon>eudicotyledons</taxon>
        <taxon>Gunneridae</taxon>
        <taxon>Pentapetalae</taxon>
        <taxon>rosids</taxon>
        <taxon>fabids</taxon>
        <taxon>Fabales</taxon>
        <taxon>Fabaceae</taxon>
        <taxon>Papilionoideae</taxon>
        <taxon>50 kb inversion clade</taxon>
        <taxon>NPAAA clade</taxon>
        <taxon>Hologalegina</taxon>
        <taxon>IRL clade</taxon>
        <taxon>Fabeae</taxon>
        <taxon>Lathyrus</taxon>
    </lineage>
</organism>
<proteinExistence type="predicted"/>
<evidence type="ECO:0000256" key="1">
    <source>
        <dbReference type="SAM" id="MobiDB-lite"/>
    </source>
</evidence>